<feature type="region of interest" description="Disordered" evidence="4">
    <location>
        <begin position="244"/>
        <end position="264"/>
    </location>
</feature>
<evidence type="ECO:0000313" key="6">
    <source>
        <dbReference type="EMBL" id="SDM70865.1"/>
    </source>
</evidence>
<evidence type="ECO:0000256" key="1">
    <source>
        <dbReference type="ARBA" id="ARBA00023015"/>
    </source>
</evidence>
<feature type="region of interest" description="Disordered" evidence="4">
    <location>
        <begin position="1"/>
        <end position="20"/>
    </location>
</feature>
<keyword evidence="3" id="KW-0804">Transcription</keyword>
<dbReference type="OrthoDB" id="4535513at2"/>
<organism evidence="6 7">
    <name type="scientific">Actinacidiphila guanduensis</name>
    <dbReference type="NCBI Taxonomy" id="310781"/>
    <lineage>
        <taxon>Bacteria</taxon>
        <taxon>Bacillati</taxon>
        <taxon>Actinomycetota</taxon>
        <taxon>Actinomycetes</taxon>
        <taxon>Kitasatosporales</taxon>
        <taxon>Streptomycetaceae</taxon>
        <taxon>Actinacidiphila</taxon>
    </lineage>
</organism>
<dbReference type="Proteomes" id="UP000199341">
    <property type="component" value="Unassembled WGS sequence"/>
</dbReference>
<dbReference type="GO" id="GO:0003677">
    <property type="term" value="F:DNA binding"/>
    <property type="evidence" value="ECO:0007669"/>
    <property type="project" value="UniProtKB-KW"/>
</dbReference>
<dbReference type="Gene3D" id="1.20.120.530">
    <property type="entry name" value="GntR ligand-binding domain-like"/>
    <property type="match status" value="1"/>
</dbReference>
<evidence type="ECO:0000256" key="4">
    <source>
        <dbReference type="SAM" id="MobiDB-lite"/>
    </source>
</evidence>
<sequence>MPPRRTAARSEEGQSGGLLSPVTDRRISALIVDQVRSLIHEGKLTPGDRLPPEREMCERFGVSRVTVREALRVLEAGGLVEIRVGAHGGAFVTQPTSDRVGASITDLLTLSSVSAADVTEVRLVLEVGLVPLLCEHADAEDIAALEEVCDRQEAALSTGHYDVALSAEFHTRLAAASHNTAFEMLVHSFHGPLLMSLTKAQKIAPEMGRRGVEEHRALIEAVRSHDIEAGERIMREHLSRTASRLCLDEPHTKAPRKPAAPAHA</sequence>
<dbReference type="EMBL" id="FNIE01000001">
    <property type="protein sequence ID" value="SDM70865.1"/>
    <property type="molecule type" value="Genomic_DNA"/>
</dbReference>
<dbReference type="PRINTS" id="PR00035">
    <property type="entry name" value="HTHGNTR"/>
</dbReference>
<dbReference type="SMART" id="SM00895">
    <property type="entry name" value="FCD"/>
    <property type="match status" value="1"/>
</dbReference>
<dbReference type="GO" id="GO:0003700">
    <property type="term" value="F:DNA-binding transcription factor activity"/>
    <property type="evidence" value="ECO:0007669"/>
    <property type="project" value="InterPro"/>
</dbReference>
<dbReference type="STRING" id="310781.SAMN05216259_101253"/>
<keyword evidence="2" id="KW-0238">DNA-binding</keyword>
<dbReference type="Pfam" id="PF07729">
    <property type="entry name" value="FCD"/>
    <property type="match status" value="1"/>
</dbReference>
<dbReference type="CDD" id="cd07377">
    <property type="entry name" value="WHTH_GntR"/>
    <property type="match status" value="1"/>
</dbReference>
<dbReference type="InterPro" id="IPR008920">
    <property type="entry name" value="TF_FadR/GntR_C"/>
</dbReference>
<keyword evidence="1" id="KW-0805">Transcription regulation</keyword>
<dbReference type="InterPro" id="IPR036390">
    <property type="entry name" value="WH_DNA-bd_sf"/>
</dbReference>
<dbReference type="SUPFAM" id="SSF46785">
    <property type="entry name" value="Winged helix' DNA-binding domain"/>
    <property type="match status" value="1"/>
</dbReference>
<dbReference type="PANTHER" id="PTHR43537">
    <property type="entry name" value="TRANSCRIPTIONAL REGULATOR, GNTR FAMILY"/>
    <property type="match status" value="1"/>
</dbReference>
<protein>
    <submittedName>
        <fullName evidence="6">Transcriptional regulator, GntR family</fullName>
    </submittedName>
</protein>
<dbReference type="AlphaFoldDB" id="A0A1G9VGA7"/>
<evidence type="ECO:0000259" key="5">
    <source>
        <dbReference type="PROSITE" id="PS50949"/>
    </source>
</evidence>
<keyword evidence="7" id="KW-1185">Reference proteome</keyword>
<dbReference type="SMART" id="SM00345">
    <property type="entry name" value="HTH_GNTR"/>
    <property type="match status" value="1"/>
</dbReference>
<dbReference type="Gene3D" id="1.10.10.10">
    <property type="entry name" value="Winged helix-like DNA-binding domain superfamily/Winged helix DNA-binding domain"/>
    <property type="match status" value="1"/>
</dbReference>
<dbReference type="InterPro" id="IPR000524">
    <property type="entry name" value="Tscrpt_reg_HTH_GntR"/>
</dbReference>
<name>A0A1G9VGA7_9ACTN</name>
<dbReference type="Pfam" id="PF00392">
    <property type="entry name" value="GntR"/>
    <property type="match status" value="1"/>
</dbReference>
<gene>
    <name evidence="6" type="ORF">SAMN05216259_101253</name>
</gene>
<dbReference type="RefSeq" id="WP_093782336.1">
    <property type="nucleotide sequence ID" value="NZ_FNIE01000001.1"/>
</dbReference>
<evidence type="ECO:0000256" key="2">
    <source>
        <dbReference type="ARBA" id="ARBA00023125"/>
    </source>
</evidence>
<accession>A0A1G9VGA7</accession>
<evidence type="ECO:0000313" key="7">
    <source>
        <dbReference type="Proteomes" id="UP000199341"/>
    </source>
</evidence>
<reference evidence="6 7" key="1">
    <citation type="submission" date="2016-10" db="EMBL/GenBank/DDBJ databases">
        <authorList>
            <person name="de Groot N.N."/>
        </authorList>
    </citation>
    <scope>NUCLEOTIDE SEQUENCE [LARGE SCALE GENOMIC DNA]</scope>
    <source>
        <strain evidence="6 7">CGMCC 4.2022</strain>
    </source>
</reference>
<proteinExistence type="predicted"/>
<evidence type="ECO:0000256" key="3">
    <source>
        <dbReference type="ARBA" id="ARBA00023163"/>
    </source>
</evidence>
<dbReference type="SUPFAM" id="SSF48008">
    <property type="entry name" value="GntR ligand-binding domain-like"/>
    <property type="match status" value="1"/>
</dbReference>
<dbReference type="InterPro" id="IPR036388">
    <property type="entry name" value="WH-like_DNA-bd_sf"/>
</dbReference>
<dbReference type="InterPro" id="IPR011711">
    <property type="entry name" value="GntR_C"/>
</dbReference>
<dbReference type="PANTHER" id="PTHR43537:SF5">
    <property type="entry name" value="UXU OPERON TRANSCRIPTIONAL REGULATOR"/>
    <property type="match status" value="1"/>
</dbReference>
<dbReference type="PROSITE" id="PS50949">
    <property type="entry name" value="HTH_GNTR"/>
    <property type="match status" value="1"/>
</dbReference>
<feature type="domain" description="HTH gntR-type" evidence="5">
    <location>
        <begin position="25"/>
        <end position="95"/>
    </location>
</feature>